<dbReference type="Proteomes" id="UP000245783">
    <property type="component" value="Unassembled WGS sequence"/>
</dbReference>
<dbReference type="GeneID" id="37039461"/>
<protein>
    <submittedName>
        <fullName evidence="1">Uncharacterized protein</fullName>
    </submittedName>
</protein>
<evidence type="ECO:0000313" key="1">
    <source>
        <dbReference type="EMBL" id="PWN38819.1"/>
    </source>
</evidence>
<gene>
    <name evidence="1" type="ORF">IE81DRAFT_73758</name>
</gene>
<dbReference type="RefSeq" id="XP_025365979.1">
    <property type="nucleotide sequence ID" value="XM_025517591.1"/>
</dbReference>
<keyword evidence="2" id="KW-1185">Reference proteome</keyword>
<dbReference type="EMBL" id="KZ819531">
    <property type="protein sequence ID" value="PWN38819.1"/>
    <property type="molecule type" value="Genomic_DNA"/>
</dbReference>
<name>A0A316VMF8_9BASI</name>
<proteinExistence type="predicted"/>
<reference evidence="1 2" key="1">
    <citation type="journal article" date="2018" name="Mol. Biol. Evol.">
        <title>Broad Genomic Sampling Reveals a Smut Pathogenic Ancestry of the Fungal Clade Ustilaginomycotina.</title>
        <authorList>
            <person name="Kijpornyongpan T."/>
            <person name="Mondo S.J."/>
            <person name="Barry K."/>
            <person name="Sandor L."/>
            <person name="Lee J."/>
            <person name="Lipzen A."/>
            <person name="Pangilinan J."/>
            <person name="LaButti K."/>
            <person name="Hainaut M."/>
            <person name="Henrissat B."/>
            <person name="Grigoriev I.V."/>
            <person name="Spatafora J.W."/>
            <person name="Aime M.C."/>
        </authorList>
    </citation>
    <scope>NUCLEOTIDE SEQUENCE [LARGE SCALE GENOMIC DNA]</scope>
    <source>
        <strain evidence="1 2">MCA 4658</strain>
    </source>
</reference>
<evidence type="ECO:0000313" key="2">
    <source>
        <dbReference type="Proteomes" id="UP000245783"/>
    </source>
</evidence>
<dbReference type="InParanoid" id="A0A316VMF8"/>
<sequence length="185" mass="21004">MCRVLLKTIYVLQYHHQLIMTPNQRRRRGAGVHLRRSTQPLRADGCAMENRERNAMHSFHRAHSFTHHHQASAGIMNMRPFSGVAHPCTHSDSLDLTFAQGVRYGRVTRGPGRRRDWVRHRVLGERAGVESRRCKLLSFAMSGRVMGSDVFMGRGRGVRCHKTVPIEAGLQLQPTHGGRFSSNAF</sequence>
<accession>A0A316VMF8</accession>
<dbReference type="AlphaFoldDB" id="A0A316VMF8"/>
<organism evidence="1 2">
    <name type="scientific">Ceraceosorus guamensis</name>
    <dbReference type="NCBI Taxonomy" id="1522189"/>
    <lineage>
        <taxon>Eukaryota</taxon>
        <taxon>Fungi</taxon>
        <taxon>Dikarya</taxon>
        <taxon>Basidiomycota</taxon>
        <taxon>Ustilaginomycotina</taxon>
        <taxon>Exobasidiomycetes</taxon>
        <taxon>Ceraceosorales</taxon>
        <taxon>Ceraceosoraceae</taxon>
        <taxon>Ceraceosorus</taxon>
    </lineage>
</organism>